<name>A0ABN3LIZ8_STRLO</name>
<evidence type="ECO:0000256" key="2">
    <source>
        <dbReference type="ARBA" id="ARBA00023163"/>
    </source>
</evidence>
<dbReference type="SUPFAM" id="SSF55781">
    <property type="entry name" value="GAF domain-like"/>
    <property type="match status" value="1"/>
</dbReference>
<comment type="caution">
    <text evidence="4">The sequence shown here is derived from an EMBL/GenBank/DDBJ whole genome shotgun (WGS) entry which is preliminary data.</text>
</comment>
<protein>
    <submittedName>
        <fullName evidence="4">GAF and ANTAR domain-containing protein</fullName>
    </submittedName>
</protein>
<keyword evidence="2" id="KW-0804">Transcription</keyword>
<keyword evidence="5" id="KW-1185">Reference proteome</keyword>
<accession>A0ABN3LIZ8</accession>
<dbReference type="Proteomes" id="UP001501777">
    <property type="component" value="Unassembled WGS sequence"/>
</dbReference>
<dbReference type="PIRSF" id="PIRSF036625">
    <property type="entry name" value="GAF_ANTAR"/>
    <property type="match status" value="1"/>
</dbReference>
<evidence type="ECO:0000259" key="3">
    <source>
        <dbReference type="Pfam" id="PF13185"/>
    </source>
</evidence>
<dbReference type="EMBL" id="BAAASG010000006">
    <property type="protein sequence ID" value="GAA2482847.1"/>
    <property type="molecule type" value="Genomic_DNA"/>
</dbReference>
<dbReference type="Gene3D" id="1.10.10.10">
    <property type="entry name" value="Winged helix-like DNA-binding domain superfamily/Winged helix DNA-binding domain"/>
    <property type="match status" value="1"/>
</dbReference>
<dbReference type="Gene3D" id="3.30.450.40">
    <property type="match status" value="1"/>
</dbReference>
<dbReference type="InterPro" id="IPR003018">
    <property type="entry name" value="GAF"/>
</dbReference>
<reference evidence="4 5" key="1">
    <citation type="journal article" date="2019" name="Int. J. Syst. Evol. Microbiol.">
        <title>The Global Catalogue of Microorganisms (GCM) 10K type strain sequencing project: providing services to taxonomists for standard genome sequencing and annotation.</title>
        <authorList>
            <consortium name="The Broad Institute Genomics Platform"/>
            <consortium name="The Broad Institute Genome Sequencing Center for Infectious Disease"/>
            <person name="Wu L."/>
            <person name="Ma J."/>
        </authorList>
    </citation>
    <scope>NUCLEOTIDE SEQUENCE [LARGE SCALE GENOMIC DNA]</scope>
    <source>
        <strain evidence="4 5">JCM 4395</strain>
    </source>
</reference>
<dbReference type="InterPro" id="IPR029016">
    <property type="entry name" value="GAF-like_dom_sf"/>
</dbReference>
<dbReference type="InterPro" id="IPR012074">
    <property type="entry name" value="GAF_ANTAR"/>
</dbReference>
<dbReference type="InterPro" id="IPR036388">
    <property type="entry name" value="WH-like_DNA-bd_sf"/>
</dbReference>
<organism evidence="4 5">
    <name type="scientific">Streptomyces longisporus</name>
    <dbReference type="NCBI Taxonomy" id="1948"/>
    <lineage>
        <taxon>Bacteria</taxon>
        <taxon>Bacillati</taxon>
        <taxon>Actinomycetota</taxon>
        <taxon>Actinomycetes</taxon>
        <taxon>Kitasatosporales</taxon>
        <taxon>Streptomycetaceae</taxon>
        <taxon>Streptomyces</taxon>
    </lineage>
</organism>
<evidence type="ECO:0000256" key="1">
    <source>
        <dbReference type="ARBA" id="ARBA00023015"/>
    </source>
</evidence>
<sequence length="244" mass="26152">MMNREQQLAEALVGLADSLADDVDPVVLLDRLALNCLDLVGADAVGVMIAGVRGELRLMAVTDQRAALTEFFQLQIDEGPCVDCYRKSERIDAPDLGESAHRWPHVAPYAREHGFRAAHALPMRVHHQTVGALNLLVTTPGGLSALDLHLAQALADVTTVALVNWSPHPLRPTDVSSSVQRAVAAKATVDIATGMIAEYGGLSLPDARSALGSWATRNGRRLTEVAHGLVQRTVPLTDVLSDPR</sequence>
<feature type="domain" description="GAF" evidence="3">
    <location>
        <begin position="28"/>
        <end position="162"/>
    </location>
</feature>
<evidence type="ECO:0000313" key="5">
    <source>
        <dbReference type="Proteomes" id="UP001501777"/>
    </source>
</evidence>
<evidence type="ECO:0000313" key="4">
    <source>
        <dbReference type="EMBL" id="GAA2482847.1"/>
    </source>
</evidence>
<keyword evidence="1" id="KW-0805">Transcription regulation</keyword>
<proteinExistence type="predicted"/>
<gene>
    <name evidence="4" type="ORF">GCM10010276_20200</name>
</gene>
<dbReference type="Pfam" id="PF13185">
    <property type="entry name" value="GAF_2"/>
    <property type="match status" value="1"/>
</dbReference>